<feature type="compositionally biased region" description="Polar residues" evidence="16">
    <location>
        <begin position="539"/>
        <end position="550"/>
    </location>
</feature>
<evidence type="ECO:0000256" key="7">
    <source>
        <dbReference type="ARBA" id="ARBA00022786"/>
    </source>
</evidence>
<keyword evidence="8" id="KW-0472">Membrane</keyword>
<feature type="region of interest" description="Disordered" evidence="16">
    <location>
        <begin position="212"/>
        <end position="350"/>
    </location>
</feature>
<feature type="domain" description="MAGE" evidence="17">
    <location>
        <begin position="894"/>
        <end position="1085"/>
    </location>
</feature>
<feature type="compositionally biased region" description="Polar residues" evidence="16">
    <location>
        <begin position="443"/>
        <end position="455"/>
    </location>
</feature>
<evidence type="ECO:0000256" key="13">
    <source>
        <dbReference type="ARBA" id="ARBA00082580"/>
    </source>
</evidence>
<feature type="region of interest" description="Disordered" evidence="16">
    <location>
        <begin position="434"/>
        <end position="455"/>
    </location>
</feature>
<accession>A0A8D2CZ13</accession>
<dbReference type="Gene3D" id="1.10.10.1210">
    <property type="entry name" value="MAGE homology domain, winged helix WH2 motif"/>
    <property type="match status" value="2"/>
</dbReference>
<reference evidence="18" key="2">
    <citation type="submission" date="2025-09" db="UniProtKB">
        <authorList>
            <consortium name="Ensembl"/>
        </authorList>
    </citation>
    <scope>IDENTIFICATION</scope>
</reference>
<feature type="domain" description="MAGE" evidence="17">
    <location>
        <begin position="640"/>
        <end position="839"/>
    </location>
</feature>
<evidence type="ECO:0000256" key="12">
    <source>
        <dbReference type="ARBA" id="ARBA00067619"/>
    </source>
</evidence>
<evidence type="ECO:0000256" key="10">
    <source>
        <dbReference type="ARBA" id="ARBA00057843"/>
    </source>
</evidence>
<dbReference type="PANTHER" id="PTHR11736">
    <property type="entry name" value="MELANOMA-ASSOCIATED ANTIGEN MAGE ANTIGEN"/>
    <property type="match status" value="1"/>
</dbReference>
<evidence type="ECO:0000256" key="14">
    <source>
        <dbReference type="ARBA" id="ARBA00082597"/>
    </source>
</evidence>
<dbReference type="GeneTree" id="ENSGT00940000163182"/>
<feature type="compositionally biased region" description="Polar residues" evidence="16">
    <location>
        <begin position="76"/>
        <end position="104"/>
    </location>
</feature>
<dbReference type="Proteomes" id="UP000694564">
    <property type="component" value="Chromosome X"/>
</dbReference>
<comment type="subcellular location">
    <subcellularLocation>
        <location evidence="2">Cell membrane</location>
    </subcellularLocation>
    <subcellularLocation>
        <location evidence="3">Cytoplasm</location>
        <location evidence="3">Perinuclear region</location>
    </subcellularLocation>
    <subcellularLocation>
        <location evidence="1">Nucleus</location>
    </subcellularLocation>
</comment>
<evidence type="ECO:0000256" key="1">
    <source>
        <dbReference type="ARBA" id="ARBA00004123"/>
    </source>
</evidence>
<dbReference type="FunFam" id="1.10.10.1210:FF:000002">
    <property type="entry name" value="melanoma-associated antigen E1"/>
    <property type="match status" value="1"/>
</dbReference>
<dbReference type="FunFam" id="1.10.10.1200:FF:000006">
    <property type="entry name" value="Melanoma-associated antigen E1"/>
    <property type="match status" value="1"/>
</dbReference>
<evidence type="ECO:0000256" key="4">
    <source>
        <dbReference type="ARBA" id="ARBA00022475"/>
    </source>
</evidence>
<reference evidence="18" key="1">
    <citation type="submission" date="2025-08" db="UniProtKB">
        <authorList>
            <consortium name="Ensembl"/>
        </authorList>
    </citation>
    <scope>IDENTIFICATION</scope>
</reference>
<dbReference type="GO" id="GO:0045211">
    <property type="term" value="C:postsynaptic membrane"/>
    <property type="evidence" value="ECO:0007669"/>
    <property type="project" value="Ensembl"/>
</dbReference>
<evidence type="ECO:0000256" key="15">
    <source>
        <dbReference type="ARBA" id="ARBA00084104"/>
    </source>
</evidence>
<dbReference type="GO" id="GO:0005634">
    <property type="term" value="C:nucleus"/>
    <property type="evidence" value="ECO:0007669"/>
    <property type="project" value="UniProtKB-SubCell"/>
</dbReference>
<organism evidence="18 19">
    <name type="scientific">Sciurus vulgaris</name>
    <name type="common">Eurasian red squirrel</name>
    <dbReference type="NCBI Taxonomy" id="55149"/>
    <lineage>
        <taxon>Eukaryota</taxon>
        <taxon>Metazoa</taxon>
        <taxon>Chordata</taxon>
        <taxon>Craniata</taxon>
        <taxon>Vertebrata</taxon>
        <taxon>Euteleostomi</taxon>
        <taxon>Mammalia</taxon>
        <taxon>Eutheria</taxon>
        <taxon>Euarchontoglires</taxon>
        <taxon>Glires</taxon>
        <taxon>Rodentia</taxon>
        <taxon>Sciuromorpha</taxon>
        <taxon>Sciuridae</taxon>
        <taxon>Sciurinae</taxon>
        <taxon>Sciurini</taxon>
        <taxon>Sciurus</taxon>
    </lineage>
</organism>
<dbReference type="InterPro" id="IPR041899">
    <property type="entry name" value="MAGE_WH2"/>
</dbReference>
<dbReference type="InterPro" id="IPR002190">
    <property type="entry name" value="MHD_dom"/>
</dbReference>
<feature type="compositionally biased region" description="Polar residues" evidence="16">
    <location>
        <begin position="328"/>
        <end position="345"/>
    </location>
</feature>
<evidence type="ECO:0000256" key="9">
    <source>
        <dbReference type="ARBA" id="ARBA00023242"/>
    </source>
</evidence>
<dbReference type="GO" id="GO:0030425">
    <property type="term" value="C:dendrite"/>
    <property type="evidence" value="ECO:0007669"/>
    <property type="project" value="Ensembl"/>
</dbReference>
<dbReference type="PROSITE" id="PS50838">
    <property type="entry name" value="MAGE"/>
    <property type="match status" value="2"/>
</dbReference>
<keyword evidence="4" id="KW-1003">Cell membrane</keyword>
<dbReference type="AlphaFoldDB" id="A0A8D2CZ13"/>
<keyword evidence="15" id="KW-0825">Tumor antigen</keyword>
<name>A0A8D2CZ13_SCIVU</name>
<keyword evidence="6" id="KW-0677">Repeat</keyword>
<feature type="region of interest" description="Disordered" evidence="16">
    <location>
        <begin position="1"/>
        <end position="121"/>
    </location>
</feature>
<keyword evidence="5" id="KW-0963">Cytoplasm</keyword>
<protein>
    <recommendedName>
        <fullName evidence="12">Melanoma-associated antigen E1</fullName>
    </recommendedName>
    <alternativeName>
        <fullName evidence="14">Alpha-dystrobrevin-associated MAGE Protein</fullName>
    </alternativeName>
    <alternativeName>
        <fullName evidence="13">MAGE-E1 antigen</fullName>
    </alternativeName>
</protein>
<dbReference type="GO" id="GO:0000122">
    <property type="term" value="P:negative regulation of transcription by RNA polymerase II"/>
    <property type="evidence" value="ECO:0007669"/>
    <property type="project" value="TreeGrafter"/>
</dbReference>
<feature type="compositionally biased region" description="Polar residues" evidence="16">
    <location>
        <begin position="173"/>
        <end position="184"/>
    </location>
</feature>
<evidence type="ECO:0000313" key="18">
    <source>
        <dbReference type="Ensembl" id="ENSSVLP00005017278.1"/>
    </source>
</evidence>
<keyword evidence="7" id="KW-0833">Ubl conjugation pathway</keyword>
<comment type="function">
    <text evidence="10">May enhance ubiquitin ligase activity of RING-type zinc finger-containing E3 ubiquitin-protein ligases. Proposed to act through recruitment and/or stabilization of the Ubl-conjugating enzyme (E2) at the E3:substrate complex.</text>
</comment>
<evidence type="ECO:0000256" key="11">
    <source>
        <dbReference type="ARBA" id="ARBA00064234"/>
    </source>
</evidence>
<proteinExistence type="predicted"/>
<dbReference type="SMART" id="SM01373">
    <property type="entry name" value="MAGE"/>
    <property type="match status" value="2"/>
</dbReference>
<dbReference type="FunFam" id="1.10.10.1200:FF:000004">
    <property type="entry name" value="Melanoma-associated antigen E1"/>
    <property type="match status" value="1"/>
</dbReference>
<keyword evidence="19" id="KW-1185">Reference proteome</keyword>
<dbReference type="InterPro" id="IPR037445">
    <property type="entry name" value="MAGE"/>
</dbReference>
<evidence type="ECO:0000256" key="3">
    <source>
        <dbReference type="ARBA" id="ARBA00004556"/>
    </source>
</evidence>
<feature type="compositionally biased region" description="Polar residues" evidence="16">
    <location>
        <begin position="142"/>
        <end position="165"/>
    </location>
</feature>
<evidence type="ECO:0000259" key="17">
    <source>
        <dbReference type="PROSITE" id="PS50838"/>
    </source>
</evidence>
<keyword evidence="9" id="KW-0539">Nucleus</keyword>
<gene>
    <name evidence="18" type="primary">MAGEE1</name>
</gene>
<dbReference type="Pfam" id="PF01454">
    <property type="entry name" value="MAGE"/>
    <property type="match status" value="2"/>
</dbReference>
<feature type="region of interest" description="Disordered" evidence="16">
    <location>
        <begin position="380"/>
        <end position="417"/>
    </location>
</feature>
<evidence type="ECO:0000256" key="8">
    <source>
        <dbReference type="ARBA" id="ARBA00023136"/>
    </source>
</evidence>
<dbReference type="InterPro" id="IPR041898">
    <property type="entry name" value="MAGE_WH1"/>
</dbReference>
<dbReference type="FunFam" id="1.10.10.1210:FF:000001">
    <property type="entry name" value="melanoma-associated antigen D1"/>
    <property type="match status" value="1"/>
</dbReference>
<feature type="region of interest" description="Disordered" evidence="16">
    <location>
        <begin position="139"/>
        <end position="200"/>
    </location>
</feature>
<evidence type="ECO:0000256" key="2">
    <source>
        <dbReference type="ARBA" id="ARBA00004236"/>
    </source>
</evidence>
<feature type="region of interest" description="Disordered" evidence="16">
    <location>
        <begin position="527"/>
        <end position="550"/>
    </location>
</feature>
<evidence type="ECO:0000256" key="16">
    <source>
        <dbReference type="SAM" id="MobiDB-lite"/>
    </source>
</evidence>
<dbReference type="PANTHER" id="PTHR11736:SF9">
    <property type="entry name" value="MELANOMA-ASSOCIATED ANTIGEN E1"/>
    <property type="match status" value="1"/>
</dbReference>
<dbReference type="OrthoDB" id="205198at2759"/>
<comment type="subunit">
    <text evidence="11">Interacts with DTNA. Interacts with TRIM28.</text>
</comment>
<evidence type="ECO:0000256" key="6">
    <source>
        <dbReference type="ARBA" id="ARBA00022737"/>
    </source>
</evidence>
<evidence type="ECO:0000256" key="5">
    <source>
        <dbReference type="ARBA" id="ARBA00022490"/>
    </source>
</evidence>
<dbReference type="Ensembl" id="ENSSVLT00005019225.1">
    <property type="protein sequence ID" value="ENSSVLP00005017278.1"/>
    <property type="gene ID" value="ENSSVLG00005013812.1"/>
</dbReference>
<dbReference type="Gene3D" id="1.10.10.1200">
    <property type="entry name" value="MAGE homology domain, winged helix WH1 motif"/>
    <property type="match status" value="2"/>
</dbReference>
<dbReference type="GO" id="GO:0048471">
    <property type="term" value="C:perinuclear region of cytoplasm"/>
    <property type="evidence" value="ECO:0007669"/>
    <property type="project" value="UniProtKB-SubCell"/>
</dbReference>
<feature type="compositionally biased region" description="Polar residues" evidence="16">
    <location>
        <begin position="267"/>
        <end position="278"/>
    </location>
</feature>
<evidence type="ECO:0000313" key="19">
    <source>
        <dbReference type="Proteomes" id="UP000694564"/>
    </source>
</evidence>
<sequence length="1106" mass="117452">MSLVSQNSRRRRRRSAKATAHNSSWGEMQAPDAPSLSAAMPGPDVPQGPSDLQILPGLCASEGPGTSVPPTPDEGPSTSVPPTVSEGSVASEQPTVSQGPNTSELPIPIEGPSTAGPPAVSEGLNTAVLINAYEGLSPPVSPTASEGSSVSEQPTVTEGPNTSELPLSDDDPSTSVLPISSEGLSNLVPPTPAEGPSTSVLTTVSEGLGISVPPTSIEGLSNLVPPTLSEGPGINMPPPSGEGPSTSVPPTTFEGPGTSVLPPSGEGPSTSVPPTTSDGLGISVPPPSSKGQSTSVLPSAGEDAITSVPPTVSEGPGALEPPTRGEVPSTSVSRNPGEGPSTSGIATVAEGLSTSEMLTVAEGQSTSEMAAAAAAAAAAAEGPSTSEMLTVGEGPSTSEMAAAAEGPSTSGMATAAEHPSTSGMLTYAAGPSTSEMAAAPEGPNTSGMATATEGPSTSEMATAAEGQSTSGMLTFAEGPSISEMATAAEGPSISGMATATERPSTSGMLTFAKGPSISEMAAAAEGPSTSGMATAAEGPSTSGMATAAESPSTSGMLAASANPAASLSLSASVSPNSSKCPIALPSSCVAKASSDSKRPKGAEGPMEFQVLRDRENSNSITIMGLGTSQVALTLKPQDPMEQNVAELLQFLLVKDQSKYPIRESEMRQYIVKEYRSQFPEILRRAAAHLECIFRFELRELDPEERTYILLNKLGPVPFEGLEESPNGPKMGLLMMILGQIFLNGNQAKEAEIWEMLWRMGVQRERRLSIFGNPKRLLSVEFVWQRYLDYRPITDCTPVEYEFFWGPRSHIETSKMKILKFMAKIYNKDPSDWPEQYNEALEEEAARAYAEGWQALPPFRRPFFEEAAAEVASPDFDVSAYPSKYPPHSWPESRMESKARKLVQLFLLMDSTKLPIPKKGILYYIGRECSKVFPDLLNRAARTLNHVYGTELVVLDPRNHSYTLYNRREMEDTEEIVDSPNRPGNNFLMQVLSFIFIMGNHARESAVWAFLRGLGVQAGRKHVITCRYLSQRYIDSLRVPDSDPVQYEFVWGPRARLETSKMKALRYVARIHRKEPQDWPEQYREAMEDEANRADAGHRQFLVHNFR</sequence>